<keyword evidence="2" id="KW-1185">Reference proteome</keyword>
<dbReference type="Proteomes" id="UP000095283">
    <property type="component" value="Unplaced"/>
</dbReference>
<keyword evidence="1" id="KW-0472">Membrane</keyword>
<organism evidence="2 3">
    <name type="scientific">Heterorhabditis bacteriophora</name>
    <name type="common">Entomopathogenic nematode worm</name>
    <dbReference type="NCBI Taxonomy" id="37862"/>
    <lineage>
        <taxon>Eukaryota</taxon>
        <taxon>Metazoa</taxon>
        <taxon>Ecdysozoa</taxon>
        <taxon>Nematoda</taxon>
        <taxon>Chromadorea</taxon>
        <taxon>Rhabditida</taxon>
        <taxon>Rhabditina</taxon>
        <taxon>Rhabditomorpha</taxon>
        <taxon>Strongyloidea</taxon>
        <taxon>Heterorhabditidae</taxon>
        <taxon>Heterorhabditis</taxon>
    </lineage>
</organism>
<name>A0A1I7WR91_HETBA</name>
<accession>A0A1I7WR91</accession>
<evidence type="ECO:0000313" key="3">
    <source>
        <dbReference type="WBParaSite" id="Hba_07695"/>
    </source>
</evidence>
<sequence>MTNIFMHLPMLFLQIKFNSFFSIFMQLISLDFMDYCNIKY</sequence>
<dbReference type="WBParaSite" id="Hba_07695">
    <property type="protein sequence ID" value="Hba_07695"/>
    <property type="gene ID" value="Hba_07695"/>
</dbReference>
<keyword evidence="1" id="KW-1133">Transmembrane helix</keyword>
<reference evidence="3" key="1">
    <citation type="submission" date="2016-11" db="UniProtKB">
        <authorList>
            <consortium name="WormBaseParasite"/>
        </authorList>
    </citation>
    <scope>IDENTIFICATION</scope>
</reference>
<protein>
    <submittedName>
        <fullName evidence="3">Uncharacterized protein</fullName>
    </submittedName>
</protein>
<dbReference type="AlphaFoldDB" id="A0A1I7WR91"/>
<feature type="transmembrane region" description="Helical" evidence="1">
    <location>
        <begin position="20"/>
        <end position="38"/>
    </location>
</feature>
<evidence type="ECO:0000256" key="1">
    <source>
        <dbReference type="SAM" id="Phobius"/>
    </source>
</evidence>
<keyword evidence="1" id="KW-0812">Transmembrane</keyword>
<proteinExistence type="predicted"/>
<evidence type="ECO:0000313" key="2">
    <source>
        <dbReference type="Proteomes" id="UP000095283"/>
    </source>
</evidence>